<evidence type="ECO:0000256" key="2">
    <source>
        <dbReference type="ARBA" id="ARBA00022491"/>
    </source>
</evidence>
<feature type="compositionally biased region" description="Basic residues" evidence="7">
    <location>
        <begin position="53"/>
        <end position="64"/>
    </location>
</feature>
<keyword evidence="9" id="KW-1185">Reference proteome</keyword>
<evidence type="ECO:0000313" key="9">
    <source>
        <dbReference type="Proteomes" id="UP000694864"/>
    </source>
</evidence>
<keyword evidence="4 6" id="KW-0804">Transcription</keyword>
<dbReference type="GeneID" id="104770336"/>
<feature type="compositionally biased region" description="Acidic residues" evidence="7">
    <location>
        <begin position="129"/>
        <end position="147"/>
    </location>
</feature>
<reference evidence="10" key="2">
    <citation type="submission" date="2025-08" db="UniProtKB">
        <authorList>
            <consortium name="RefSeq"/>
        </authorList>
    </citation>
    <scope>IDENTIFICATION</scope>
    <source>
        <tissue evidence="10">Leaf</tissue>
    </source>
</reference>
<evidence type="ECO:0000256" key="4">
    <source>
        <dbReference type="ARBA" id="ARBA00023163"/>
    </source>
</evidence>
<proteinExistence type="predicted"/>
<feature type="domain" description="OVATE" evidence="8">
    <location>
        <begin position="169"/>
        <end position="228"/>
    </location>
</feature>
<dbReference type="InterPro" id="IPR006458">
    <property type="entry name" value="Ovate_C"/>
</dbReference>
<dbReference type="PANTHER" id="PTHR33057">
    <property type="entry name" value="TRANSCRIPTION REPRESSOR OFP7-RELATED"/>
    <property type="match status" value="1"/>
</dbReference>
<keyword evidence="3 6" id="KW-0805">Transcription regulation</keyword>
<evidence type="ECO:0000256" key="6">
    <source>
        <dbReference type="RuleBase" id="RU367028"/>
    </source>
</evidence>
<protein>
    <recommendedName>
        <fullName evidence="6">Transcription repressor</fullName>
    </recommendedName>
    <alternativeName>
        <fullName evidence="6">Ovate family protein</fullName>
    </alternativeName>
</protein>
<reference evidence="9" key="1">
    <citation type="journal article" date="2014" name="Nat. Commun.">
        <title>The emerging biofuel crop Camelina sativa retains a highly undifferentiated hexaploid genome structure.</title>
        <authorList>
            <person name="Kagale S."/>
            <person name="Koh C."/>
            <person name="Nixon J."/>
            <person name="Bollina V."/>
            <person name="Clarke W.E."/>
            <person name="Tuteja R."/>
            <person name="Spillane C."/>
            <person name="Robinson S.J."/>
            <person name="Links M.G."/>
            <person name="Clarke C."/>
            <person name="Higgins E.E."/>
            <person name="Huebert T."/>
            <person name="Sharpe A.G."/>
            <person name="Parkin I.A."/>
        </authorList>
    </citation>
    <scope>NUCLEOTIDE SEQUENCE [LARGE SCALE GENOMIC DNA]</scope>
    <source>
        <strain evidence="9">cv. DH55</strain>
    </source>
</reference>
<evidence type="ECO:0000256" key="7">
    <source>
        <dbReference type="SAM" id="MobiDB-lite"/>
    </source>
</evidence>
<comment type="function">
    <text evidence="6">Transcriptional repressor that regulates multiple aspects of plant growth and development.</text>
</comment>
<dbReference type="PANTHER" id="PTHR33057:SF17">
    <property type="entry name" value="TRANSCRIPTION REPRESSOR OFP8"/>
    <property type="match status" value="1"/>
</dbReference>
<evidence type="ECO:0000259" key="8">
    <source>
        <dbReference type="PROSITE" id="PS51754"/>
    </source>
</evidence>
<evidence type="ECO:0000256" key="3">
    <source>
        <dbReference type="ARBA" id="ARBA00023015"/>
    </source>
</evidence>
<sequence>MEKRMKLRVSRMVRSSLNSCRPRDLYDVVETSAVTSQATSSERFFVTEAKTSKTPRPKSHHHHAFSSPHYASSSIFPPNPFYEESRSFRDLRKKVKTNRKQRSLQFGSDPLFASRFKSTGSWYWSCSEKEEEEEGDKEESDDDDDSSETLFSSKSFSSDTSSKAESFAVVKKSKDPYEDFRTSMVEMIVERQIFAAAELQKLLQCFLSLNSRQHHKVIVQVFLEIYATLFSP</sequence>
<comment type="subcellular location">
    <subcellularLocation>
        <location evidence="1 6">Nucleus</location>
    </subcellularLocation>
</comment>
<dbReference type="InterPro" id="IPR038933">
    <property type="entry name" value="Ovate"/>
</dbReference>
<dbReference type="NCBIfam" id="TIGR01568">
    <property type="entry name" value="A_thal_3678"/>
    <property type="match status" value="1"/>
</dbReference>
<dbReference type="PROSITE" id="PS51754">
    <property type="entry name" value="OVATE"/>
    <property type="match status" value="1"/>
</dbReference>
<dbReference type="Proteomes" id="UP000694864">
    <property type="component" value="Chromosome 20"/>
</dbReference>
<feature type="region of interest" description="Disordered" evidence="7">
    <location>
        <begin position="128"/>
        <end position="159"/>
    </location>
</feature>
<feature type="region of interest" description="Disordered" evidence="7">
    <location>
        <begin position="48"/>
        <end position="72"/>
    </location>
</feature>
<name>A0ABM0XZ14_CAMSA</name>
<dbReference type="RefSeq" id="XP_010493041.1">
    <property type="nucleotide sequence ID" value="XM_010494739.1"/>
</dbReference>
<evidence type="ECO:0000313" key="10">
    <source>
        <dbReference type="RefSeq" id="XP_010493041.1"/>
    </source>
</evidence>
<keyword evidence="5 6" id="KW-0539">Nucleus</keyword>
<organism evidence="9 10">
    <name type="scientific">Camelina sativa</name>
    <name type="common">False flax</name>
    <name type="synonym">Myagrum sativum</name>
    <dbReference type="NCBI Taxonomy" id="90675"/>
    <lineage>
        <taxon>Eukaryota</taxon>
        <taxon>Viridiplantae</taxon>
        <taxon>Streptophyta</taxon>
        <taxon>Embryophyta</taxon>
        <taxon>Tracheophyta</taxon>
        <taxon>Spermatophyta</taxon>
        <taxon>Magnoliopsida</taxon>
        <taxon>eudicotyledons</taxon>
        <taxon>Gunneridae</taxon>
        <taxon>Pentapetalae</taxon>
        <taxon>rosids</taxon>
        <taxon>malvids</taxon>
        <taxon>Brassicales</taxon>
        <taxon>Brassicaceae</taxon>
        <taxon>Camelineae</taxon>
        <taxon>Camelina</taxon>
    </lineage>
</organism>
<dbReference type="Pfam" id="PF04844">
    <property type="entry name" value="Ovate"/>
    <property type="match status" value="1"/>
</dbReference>
<feature type="compositionally biased region" description="Low complexity" evidence="7">
    <location>
        <begin position="148"/>
        <end position="159"/>
    </location>
</feature>
<accession>A0ABM0XZ14</accession>
<evidence type="ECO:0000256" key="1">
    <source>
        <dbReference type="ARBA" id="ARBA00004123"/>
    </source>
</evidence>
<evidence type="ECO:0000256" key="5">
    <source>
        <dbReference type="ARBA" id="ARBA00023242"/>
    </source>
</evidence>
<keyword evidence="2 6" id="KW-0678">Repressor</keyword>
<gene>
    <name evidence="10" type="primary">LOC104770336</name>
</gene>